<feature type="compositionally biased region" description="Basic residues" evidence="2">
    <location>
        <begin position="314"/>
        <end position="326"/>
    </location>
</feature>
<feature type="compositionally biased region" description="Polar residues" evidence="2">
    <location>
        <begin position="483"/>
        <end position="500"/>
    </location>
</feature>
<dbReference type="Gene3D" id="4.10.240.10">
    <property type="entry name" value="Zn(2)-C6 fungal-type DNA-binding domain"/>
    <property type="match status" value="1"/>
</dbReference>
<sequence>MSKLIKRDQIAHNLVHSSPIKNQYQSDTLYPNNNESSSSIHPSTADNNENENGIIAISKLNNPFVDSTINSNLPYLQQQQSSIEIINENSIPRVLSDFKFRHSTPLKFEQDLIITSPNHRRILHPTPPLSRSIKSEQQAPSIRCSPRISQQQQLEIINKNLSMELVVDKDFLTSEYENQDEVAKRHEVYRNIYDTSPSQSSRILKSHILHSRSSLINEMSINSANEIEDSMSQLALRKQQLYQNAPIKQSPMALKRMAATPSTITTSSIGGRSVSSRNSNSSIYELPNLSKIEKPKSKGRGRPRIHFPDPSVPKIKKKPGPKPKVKVKPEFDFFVTLKISPERLTGFGRRKRRRLTNKKAPTPESSSSSSPIETSSTSSKERATRNSKKKILIDPHDHKKKLGARSKTGCWTCRIRHKACPEEKPICSQCERLGLKCDYSNERPRYMRDKNLQQAKLKEIRSITNQSKRVNFIKRRKGSGLLTNDESLKYESTTSDSNKSVPKKKSRK</sequence>
<protein>
    <recommendedName>
        <fullName evidence="3">Zn(2)-C6 fungal-type domain-containing protein</fullName>
    </recommendedName>
</protein>
<evidence type="ECO:0000259" key="3">
    <source>
        <dbReference type="PROSITE" id="PS50048"/>
    </source>
</evidence>
<evidence type="ECO:0000313" key="5">
    <source>
        <dbReference type="Proteomes" id="UP001152885"/>
    </source>
</evidence>
<dbReference type="Proteomes" id="UP001152885">
    <property type="component" value="Unassembled WGS sequence"/>
</dbReference>
<name>A0A9W4TXX8_9ASCO</name>
<evidence type="ECO:0000256" key="2">
    <source>
        <dbReference type="SAM" id="MobiDB-lite"/>
    </source>
</evidence>
<evidence type="ECO:0000313" key="4">
    <source>
        <dbReference type="EMBL" id="CAI5759476.1"/>
    </source>
</evidence>
<dbReference type="AlphaFoldDB" id="A0A9W4TXX8"/>
<accession>A0A9W4TXX8</accession>
<feature type="region of interest" description="Disordered" evidence="2">
    <location>
        <begin position="264"/>
        <end position="326"/>
    </location>
</feature>
<organism evidence="4 5">
    <name type="scientific">Candida verbasci</name>
    <dbReference type="NCBI Taxonomy" id="1227364"/>
    <lineage>
        <taxon>Eukaryota</taxon>
        <taxon>Fungi</taxon>
        <taxon>Dikarya</taxon>
        <taxon>Ascomycota</taxon>
        <taxon>Saccharomycotina</taxon>
        <taxon>Pichiomycetes</taxon>
        <taxon>Debaryomycetaceae</taxon>
        <taxon>Candida/Lodderomyces clade</taxon>
        <taxon>Candida</taxon>
    </lineage>
</organism>
<dbReference type="PROSITE" id="PS00463">
    <property type="entry name" value="ZN2_CY6_FUNGAL_1"/>
    <property type="match status" value="1"/>
</dbReference>
<feature type="region of interest" description="Disordered" evidence="2">
    <location>
        <begin position="483"/>
        <end position="508"/>
    </location>
</feature>
<feature type="region of interest" description="Disordered" evidence="2">
    <location>
        <begin position="22"/>
        <end position="49"/>
    </location>
</feature>
<dbReference type="PANTHER" id="PTHR37534:SF45">
    <property type="entry name" value="TRANSCRIPTIONAL REGULATORY PROTEIN UME6"/>
    <property type="match status" value="1"/>
</dbReference>
<dbReference type="Pfam" id="PF00172">
    <property type="entry name" value="Zn_clus"/>
    <property type="match status" value="1"/>
</dbReference>
<feature type="domain" description="Zn(2)-C6 fungal-type" evidence="3">
    <location>
        <begin position="409"/>
        <end position="439"/>
    </location>
</feature>
<feature type="compositionally biased region" description="Low complexity" evidence="2">
    <location>
        <begin position="358"/>
        <end position="378"/>
    </location>
</feature>
<dbReference type="EMBL" id="CANTUO010000004">
    <property type="protein sequence ID" value="CAI5759476.1"/>
    <property type="molecule type" value="Genomic_DNA"/>
</dbReference>
<comment type="caution">
    <text evidence="4">The sequence shown here is derived from an EMBL/GenBank/DDBJ whole genome shotgun (WGS) entry which is preliminary data.</text>
</comment>
<feature type="region of interest" description="Disordered" evidence="2">
    <location>
        <begin position="345"/>
        <end position="403"/>
    </location>
</feature>
<dbReference type="PROSITE" id="PS50048">
    <property type="entry name" value="ZN2_CY6_FUNGAL_2"/>
    <property type="match status" value="1"/>
</dbReference>
<dbReference type="InterPro" id="IPR001138">
    <property type="entry name" value="Zn2Cys6_DnaBD"/>
</dbReference>
<evidence type="ECO:0000256" key="1">
    <source>
        <dbReference type="ARBA" id="ARBA00023242"/>
    </source>
</evidence>
<proteinExistence type="predicted"/>
<dbReference type="GO" id="GO:0000981">
    <property type="term" value="F:DNA-binding transcription factor activity, RNA polymerase II-specific"/>
    <property type="evidence" value="ECO:0007669"/>
    <property type="project" value="InterPro"/>
</dbReference>
<dbReference type="InterPro" id="IPR036864">
    <property type="entry name" value="Zn2-C6_fun-type_DNA-bd_sf"/>
</dbReference>
<keyword evidence="1" id="KW-0539">Nucleus</keyword>
<reference evidence="4" key="1">
    <citation type="submission" date="2022-12" db="EMBL/GenBank/DDBJ databases">
        <authorList>
            <person name="Brejova B."/>
        </authorList>
    </citation>
    <scope>NUCLEOTIDE SEQUENCE</scope>
</reference>
<feature type="compositionally biased region" description="Low complexity" evidence="2">
    <location>
        <begin position="264"/>
        <end position="283"/>
    </location>
</feature>
<dbReference type="GO" id="GO:0008270">
    <property type="term" value="F:zinc ion binding"/>
    <property type="evidence" value="ECO:0007669"/>
    <property type="project" value="InterPro"/>
</dbReference>
<keyword evidence="5" id="KW-1185">Reference proteome</keyword>
<dbReference type="SMART" id="SM00066">
    <property type="entry name" value="GAL4"/>
    <property type="match status" value="1"/>
</dbReference>
<dbReference type="PANTHER" id="PTHR37534">
    <property type="entry name" value="TRANSCRIPTIONAL ACTIVATOR PROTEIN UGA3"/>
    <property type="match status" value="1"/>
</dbReference>
<dbReference type="OrthoDB" id="3251668at2759"/>
<dbReference type="SUPFAM" id="SSF57701">
    <property type="entry name" value="Zn2/Cys6 DNA-binding domain"/>
    <property type="match status" value="1"/>
</dbReference>
<gene>
    <name evidence="4" type="ORF">CANVERA_P3989</name>
</gene>
<dbReference type="CDD" id="cd00067">
    <property type="entry name" value="GAL4"/>
    <property type="match status" value="1"/>
</dbReference>
<feature type="compositionally biased region" description="Basic residues" evidence="2">
    <location>
        <begin position="348"/>
        <end position="357"/>
    </location>
</feature>